<evidence type="ECO:0000313" key="24">
    <source>
        <dbReference type="Proteomes" id="UP000261540"/>
    </source>
</evidence>
<evidence type="ECO:0000256" key="20">
    <source>
        <dbReference type="PROSITE-ProRule" id="PRU01393"/>
    </source>
</evidence>
<evidence type="ECO:0000313" key="23">
    <source>
        <dbReference type="Ensembl" id="ENSPKIP00000034224.1"/>
    </source>
</evidence>
<dbReference type="Gene3D" id="3.40.532.10">
    <property type="entry name" value="Peptidase C12, ubiquitin carboxyl-terminal hydrolase"/>
    <property type="match status" value="1"/>
</dbReference>
<evidence type="ECO:0000256" key="10">
    <source>
        <dbReference type="ARBA" id="ARBA00022801"/>
    </source>
</evidence>
<evidence type="ECO:0000256" key="17">
    <source>
        <dbReference type="ARBA" id="ARBA00023289"/>
    </source>
</evidence>
<comment type="function">
    <text evidence="18">Ubiquitin-protein hydrolase is involved both in the processing of ubiquitin precursors and of ubiquitinated proteins. This enzyme is a thiol protease that recognizes and hydrolyzes a peptide bond at the C-terminal glycine of ubiquitin.</text>
</comment>
<evidence type="ECO:0000256" key="19">
    <source>
        <dbReference type="ARBA" id="ARBA00073226"/>
    </source>
</evidence>
<feature type="active site" description="Proton donor" evidence="20">
    <location>
        <position position="185"/>
    </location>
</feature>
<keyword evidence="7" id="KW-0597">Phosphoprotein</keyword>
<dbReference type="FunFam" id="3.40.532.10:FF:000006">
    <property type="entry name" value="Ubiquitin carboxyl-terminal hydrolase"/>
    <property type="match status" value="1"/>
</dbReference>
<dbReference type="GeneTree" id="ENSGT00940000157306"/>
<accession>A0A3B3SU66</accession>
<evidence type="ECO:0000256" key="7">
    <source>
        <dbReference type="ARBA" id="ARBA00022553"/>
    </source>
</evidence>
<feature type="site" description="Transition state stabilizer" evidence="20">
    <location>
        <position position="107"/>
    </location>
</feature>
<evidence type="ECO:0000256" key="1">
    <source>
        <dbReference type="ARBA" id="ARBA00000707"/>
    </source>
</evidence>
<keyword evidence="10 20" id="KW-0378">Hydrolase</keyword>
<keyword evidence="15" id="KW-0325">Glycoprotein</keyword>
<dbReference type="GO" id="GO:0005789">
    <property type="term" value="C:endoplasmic reticulum membrane"/>
    <property type="evidence" value="ECO:0007669"/>
    <property type="project" value="UniProtKB-SubCell"/>
</dbReference>
<organism evidence="23 24">
    <name type="scientific">Paramormyrops kingsleyae</name>
    <dbReference type="NCBI Taxonomy" id="1676925"/>
    <lineage>
        <taxon>Eukaryota</taxon>
        <taxon>Metazoa</taxon>
        <taxon>Chordata</taxon>
        <taxon>Craniata</taxon>
        <taxon>Vertebrata</taxon>
        <taxon>Euteleostomi</taxon>
        <taxon>Actinopterygii</taxon>
        <taxon>Neopterygii</taxon>
        <taxon>Teleostei</taxon>
        <taxon>Osteoglossocephala</taxon>
        <taxon>Osteoglossomorpha</taxon>
        <taxon>Osteoglossiformes</taxon>
        <taxon>Mormyridae</taxon>
        <taxon>Paramormyrops</taxon>
    </lineage>
</organism>
<dbReference type="AlphaFoldDB" id="A0A3B3SU66"/>
<dbReference type="Ensembl" id="ENSPKIT00000015129.1">
    <property type="protein sequence ID" value="ENSPKIP00000034224.1"/>
    <property type="gene ID" value="ENSPKIG00000013640.1"/>
</dbReference>
<evidence type="ECO:0000256" key="8">
    <source>
        <dbReference type="ARBA" id="ARBA00022670"/>
    </source>
</evidence>
<feature type="domain" description="UCH catalytic" evidence="22">
    <location>
        <begin position="32"/>
        <end position="245"/>
    </location>
</feature>
<comment type="subcellular location">
    <subcellularLocation>
        <location evidence="2">Cytoplasm</location>
    </subcellularLocation>
    <subcellularLocation>
        <location evidence="3">Endoplasmic reticulum membrane</location>
        <topology evidence="3">Lipid-anchor</topology>
    </subcellularLocation>
</comment>
<dbReference type="PROSITE" id="PS52048">
    <property type="entry name" value="UCH_DOMAIN"/>
    <property type="match status" value="1"/>
</dbReference>
<keyword evidence="24" id="KW-1185">Reference proteome</keyword>
<dbReference type="Proteomes" id="UP000261540">
    <property type="component" value="Unplaced"/>
</dbReference>
<reference evidence="23" key="2">
    <citation type="submission" date="2025-09" db="UniProtKB">
        <authorList>
            <consortium name="Ensembl"/>
        </authorList>
    </citation>
    <scope>IDENTIFICATION</scope>
</reference>
<dbReference type="EC" id="3.4.19.12" evidence="5 21"/>
<dbReference type="InterPro" id="IPR001578">
    <property type="entry name" value="Peptidase_C12_UCH"/>
</dbReference>
<evidence type="ECO:0000256" key="4">
    <source>
        <dbReference type="ARBA" id="ARBA00009326"/>
    </source>
</evidence>
<feature type="active site" description="Nucleophile" evidence="20">
    <location>
        <position position="113"/>
    </location>
</feature>
<dbReference type="SUPFAM" id="SSF54001">
    <property type="entry name" value="Cysteine proteinases"/>
    <property type="match status" value="1"/>
</dbReference>
<protein>
    <recommendedName>
        <fullName evidence="19 21">Ubiquitin carboxyl-terminal hydrolase</fullName>
        <ecNumber evidence="5 21">3.4.19.12</ecNumber>
    </recommendedName>
</protein>
<dbReference type="InterPro" id="IPR036959">
    <property type="entry name" value="Peptidase_C12_UCH_sf"/>
</dbReference>
<evidence type="ECO:0000256" key="6">
    <source>
        <dbReference type="ARBA" id="ARBA00022490"/>
    </source>
</evidence>
<evidence type="ECO:0000256" key="5">
    <source>
        <dbReference type="ARBA" id="ARBA00012759"/>
    </source>
</evidence>
<keyword evidence="6" id="KW-0963">Cytoplasm</keyword>
<dbReference type="Pfam" id="PF01088">
    <property type="entry name" value="Peptidase_C12"/>
    <property type="match status" value="1"/>
</dbReference>
<evidence type="ECO:0000256" key="15">
    <source>
        <dbReference type="ARBA" id="ARBA00023180"/>
    </source>
</evidence>
<dbReference type="GO" id="GO:0006511">
    <property type="term" value="P:ubiquitin-dependent protein catabolic process"/>
    <property type="evidence" value="ECO:0007669"/>
    <property type="project" value="UniProtKB-UniRule"/>
</dbReference>
<dbReference type="CDD" id="cd09616">
    <property type="entry name" value="Peptidase_C12_UCH_L1_L3"/>
    <property type="match status" value="1"/>
</dbReference>
<dbReference type="GO" id="GO:0016579">
    <property type="term" value="P:protein deubiquitination"/>
    <property type="evidence" value="ECO:0007669"/>
    <property type="project" value="TreeGrafter"/>
</dbReference>
<dbReference type="GO" id="GO:0004843">
    <property type="term" value="F:cysteine-type deubiquitinase activity"/>
    <property type="evidence" value="ECO:0007669"/>
    <property type="project" value="UniProtKB-UniRule"/>
</dbReference>
<feature type="site" description="Important for enzyme activity" evidence="20">
    <location>
        <position position="200"/>
    </location>
</feature>
<dbReference type="PANTHER" id="PTHR10589:SF19">
    <property type="entry name" value="UBIQUITIN CARBOXYL-TERMINAL HYDROLASE ISOZYME L1"/>
    <property type="match status" value="1"/>
</dbReference>
<comment type="catalytic activity">
    <reaction evidence="1 20 21">
        <text>Thiol-dependent hydrolysis of ester, thioester, amide, peptide and isopeptide bonds formed by the C-terminal Gly of ubiquitin (a 76-residue protein attached to proteins as an intracellular targeting signal).</text>
        <dbReference type="EC" id="3.4.19.12"/>
    </reaction>
</comment>
<evidence type="ECO:0000256" key="12">
    <source>
        <dbReference type="ARBA" id="ARBA00022824"/>
    </source>
</evidence>
<keyword evidence="17" id="KW-0636">Prenylation</keyword>
<keyword evidence="12" id="KW-0256">Endoplasmic reticulum</keyword>
<evidence type="ECO:0000256" key="3">
    <source>
        <dbReference type="ARBA" id="ARBA00004628"/>
    </source>
</evidence>
<proteinExistence type="inferred from homology"/>
<evidence type="ECO:0000259" key="22">
    <source>
        <dbReference type="PROSITE" id="PS52048"/>
    </source>
</evidence>
<keyword evidence="9 20" id="KW-0833">Ubl conjugation pathway</keyword>
<sequence>MLSSSEPWESVNFGVASETGFAPVHSAVAVMEWSPMEINPETLNKALTRLGLEGSWRFADVTSLDDEAPVPACAVMLLFPLTGQHESFRASQLRSDEDDHKVYFLKQTVGNSCGTVGLLHTVANNKDKLEFESDSVLKKFLEDTVNMSAEERARELESSQEIHKVHDGVAAEGQCQVEEGKMGFHLITFVNVGGQLWELDGRMNFPVNHGATNEDSFVMDASKICRQFVKREKDEVRFSAVALCRA</sequence>
<keyword evidence="11 20" id="KW-0788">Thiol protease</keyword>
<keyword evidence="8 20" id="KW-0645">Protease</keyword>
<comment type="similarity">
    <text evidence="4 20 21">Belongs to the peptidase C12 family.</text>
</comment>
<evidence type="ECO:0000256" key="18">
    <source>
        <dbReference type="ARBA" id="ARBA00055560"/>
    </source>
</evidence>
<dbReference type="PRINTS" id="PR00707">
    <property type="entry name" value="UBCTHYDRLASE"/>
</dbReference>
<evidence type="ECO:0000256" key="16">
    <source>
        <dbReference type="ARBA" id="ARBA00023288"/>
    </source>
</evidence>
<keyword evidence="14" id="KW-0472">Membrane</keyword>
<dbReference type="PANTHER" id="PTHR10589">
    <property type="entry name" value="UBIQUITIN CARBOXYL-TERMINAL HYDROLASE"/>
    <property type="match status" value="1"/>
</dbReference>
<evidence type="ECO:0000256" key="14">
    <source>
        <dbReference type="ARBA" id="ARBA00023136"/>
    </source>
</evidence>
<evidence type="ECO:0000256" key="21">
    <source>
        <dbReference type="RuleBase" id="RU361215"/>
    </source>
</evidence>
<reference evidence="23" key="1">
    <citation type="submission" date="2025-08" db="UniProtKB">
        <authorList>
            <consortium name="Ensembl"/>
        </authorList>
    </citation>
    <scope>IDENTIFICATION</scope>
</reference>
<dbReference type="STRING" id="1676925.ENSPKIP00000034224"/>
<name>A0A3B3SU66_9TELE</name>
<keyword evidence="16" id="KW-0449">Lipoprotein</keyword>
<keyword evidence="13" id="KW-0007">Acetylation</keyword>
<evidence type="ECO:0000256" key="9">
    <source>
        <dbReference type="ARBA" id="ARBA00022786"/>
    </source>
</evidence>
<dbReference type="OrthoDB" id="427186at2759"/>
<evidence type="ECO:0000256" key="11">
    <source>
        <dbReference type="ARBA" id="ARBA00022807"/>
    </source>
</evidence>
<evidence type="ECO:0000256" key="2">
    <source>
        <dbReference type="ARBA" id="ARBA00004496"/>
    </source>
</evidence>
<dbReference type="InterPro" id="IPR038765">
    <property type="entry name" value="Papain-like_cys_pep_sf"/>
</dbReference>
<evidence type="ECO:0000256" key="13">
    <source>
        <dbReference type="ARBA" id="ARBA00022990"/>
    </source>
</evidence>